<dbReference type="PANTHER" id="PTHR14187">
    <property type="entry name" value="ALPHA KINASE/ELONGATION FACTOR 2 KINASE"/>
    <property type="match status" value="1"/>
</dbReference>
<proteinExistence type="predicted"/>
<dbReference type="SUPFAM" id="SSF53067">
    <property type="entry name" value="Actin-like ATPase domain"/>
    <property type="match status" value="1"/>
</dbReference>
<dbReference type="InterPro" id="IPR043129">
    <property type="entry name" value="ATPase_NBD"/>
</dbReference>
<keyword evidence="2" id="KW-1185">Reference proteome</keyword>
<dbReference type="Gene3D" id="3.90.640.10">
    <property type="entry name" value="Actin, Chain A, domain 4"/>
    <property type="match status" value="1"/>
</dbReference>
<accession>A0ABY7E0E9</accession>
<dbReference type="PANTHER" id="PTHR14187:SF5">
    <property type="entry name" value="HEAT SHOCK 70 KDA PROTEIN 12A"/>
    <property type="match status" value="1"/>
</dbReference>
<reference evidence="1" key="1">
    <citation type="submission" date="2022-11" db="EMBL/GenBank/DDBJ databases">
        <title>Centuries of genome instability and evolution in soft-shell clam transmissible cancer (bioRxiv).</title>
        <authorList>
            <person name="Hart S.F.M."/>
            <person name="Yonemitsu M.A."/>
            <person name="Giersch R.M."/>
            <person name="Beal B.F."/>
            <person name="Arriagada G."/>
            <person name="Davis B.W."/>
            <person name="Ostrander E.A."/>
            <person name="Goff S.P."/>
            <person name="Metzger M.J."/>
        </authorList>
    </citation>
    <scope>NUCLEOTIDE SEQUENCE</scope>
    <source>
        <strain evidence="1">MELC-2E11</strain>
        <tissue evidence="1">Siphon/mantle</tissue>
    </source>
</reference>
<evidence type="ECO:0000313" key="2">
    <source>
        <dbReference type="Proteomes" id="UP001164746"/>
    </source>
</evidence>
<organism evidence="1 2">
    <name type="scientific">Mya arenaria</name>
    <name type="common">Soft-shell clam</name>
    <dbReference type="NCBI Taxonomy" id="6604"/>
    <lineage>
        <taxon>Eukaryota</taxon>
        <taxon>Metazoa</taxon>
        <taxon>Spiralia</taxon>
        <taxon>Lophotrochozoa</taxon>
        <taxon>Mollusca</taxon>
        <taxon>Bivalvia</taxon>
        <taxon>Autobranchia</taxon>
        <taxon>Heteroconchia</taxon>
        <taxon>Euheterodonta</taxon>
        <taxon>Imparidentia</taxon>
        <taxon>Neoheterodontei</taxon>
        <taxon>Myida</taxon>
        <taxon>Myoidea</taxon>
        <taxon>Myidae</taxon>
        <taxon>Mya</taxon>
    </lineage>
</organism>
<sequence>MSDKLLVAAIDFGTTYSGYAFSFSHEYASDQTKIQTNTWIGGGHISLKALSRKTLLDDEHKKPLEALTGGLRNDRLILALEPEAASFWCKTLPVERLTKSGGMDIFQPGKCYIVLDLGGGTVDITVHQVQGDGSLTEVAKASGGAWGGTQVDAQFQALLEALVGKGFMTEYQKEFTGDFLDMMREFEVKKRTVTSNKSGMITMRIPASLVSNYKTRKGRLLVDDVRKSGHAGKVDFKRDKILIDAEVFKGFFDKSVQTTIAHVREILKGNDFRSIDTMLLVGGFAESEIVQNKIKETFLDKKIIIPNDSGLVVVKGAVLFGHNPNIVTSRISKYTYGTEIINTFVDGVHPEKYRVFENGRYKCRYLFEIYVRAGEAVPVNAVVSMDFISDTFDVAEGVGIYASSDPDPQYVTEKSCFKLGSIVLEEARHRLLNEMQFGGTEFTLQITDLETGVKRINCFDFLSH</sequence>
<dbReference type="Proteomes" id="UP001164746">
    <property type="component" value="Chromosome 4"/>
</dbReference>
<dbReference type="Gene3D" id="3.30.420.40">
    <property type="match status" value="2"/>
</dbReference>
<protein>
    <submittedName>
        <fullName evidence="1">HS12B-like protein</fullName>
    </submittedName>
</protein>
<name>A0ABY7E0E9_MYAAR</name>
<gene>
    <name evidence="1" type="ORF">MAR_010011</name>
</gene>
<evidence type="ECO:0000313" key="1">
    <source>
        <dbReference type="EMBL" id="WAR03453.1"/>
    </source>
</evidence>
<dbReference type="EMBL" id="CP111015">
    <property type="protein sequence ID" value="WAR03453.1"/>
    <property type="molecule type" value="Genomic_DNA"/>
</dbReference>